<protein>
    <submittedName>
        <fullName evidence="3">Uncharacterized protein</fullName>
    </submittedName>
</protein>
<feature type="region of interest" description="Disordered" evidence="1">
    <location>
        <begin position="1"/>
        <end position="28"/>
    </location>
</feature>
<accession>A0ABZ2FYG4</accession>
<evidence type="ECO:0000256" key="1">
    <source>
        <dbReference type="SAM" id="MobiDB-lite"/>
    </source>
</evidence>
<evidence type="ECO:0000313" key="2">
    <source>
        <dbReference type="EMBL" id="WWM65420.1"/>
    </source>
</evidence>
<evidence type="ECO:0000313" key="4">
    <source>
        <dbReference type="Proteomes" id="UP001372714"/>
    </source>
</evidence>
<dbReference type="RefSeq" id="WP_338544890.1">
    <property type="nucleotide sequence ID" value="NZ_CP145723.1"/>
</dbReference>
<reference evidence="3 4" key="1">
    <citation type="submission" date="2024-02" db="EMBL/GenBank/DDBJ databases">
        <title>The whole genome sequence of Pseudomonas benzopyrenica MLY92.</title>
        <authorList>
            <person name="Liu Y."/>
        </authorList>
    </citation>
    <scope>NUCLEOTIDE SEQUENCE [LARGE SCALE GENOMIC DNA]</scope>
    <source>
        <strain evidence="3 4">MLY92</strain>
    </source>
</reference>
<proteinExistence type="predicted"/>
<sequence>MPSPNLPQLSPRAGNGLGGIPRKSDSSPPPTVLVIVISATDTASKSFKIPDGYKKARVSFIGKGGLGSVSGSTYYGGNGAGCSITDVFNLIPGKTLDLLEQSGNQYLSYSSAFSIYMPNSGYGFNTTTRPIGGLKNYSGGQGSTSTSATGIAGGGAATLYGDGQNALGSDGGLNGPFGIEGRGQGSFYPGKGFGFGAKETGDPAGTQSGNRGDSAIYLELWP</sequence>
<name>A0ABZ2FYG4_9PSED</name>
<dbReference type="EMBL" id="CP145723">
    <property type="protein sequence ID" value="WWM68874.1"/>
    <property type="molecule type" value="Genomic_DNA"/>
</dbReference>
<keyword evidence="4" id="KW-1185">Reference proteome</keyword>
<gene>
    <name evidence="3" type="ORF">V6W80_11570</name>
    <name evidence="2" type="ORF">V6W80_17075</name>
</gene>
<organism evidence="3 4">
    <name type="scientific">Pseudomonas benzopyrenica</name>
    <dbReference type="NCBI Taxonomy" id="2993566"/>
    <lineage>
        <taxon>Bacteria</taxon>
        <taxon>Pseudomonadati</taxon>
        <taxon>Pseudomonadota</taxon>
        <taxon>Gammaproteobacteria</taxon>
        <taxon>Pseudomonadales</taxon>
        <taxon>Pseudomonadaceae</taxon>
        <taxon>Pseudomonas</taxon>
    </lineage>
</organism>
<dbReference type="EMBL" id="CP145723">
    <property type="protein sequence ID" value="WWM65420.1"/>
    <property type="molecule type" value="Genomic_DNA"/>
</dbReference>
<dbReference type="Proteomes" id="UP001372714">
    <property type="component" value="Chromosome"/>
</dbReference>
<evidence type="ECO:0000313" key="3">
    <source>
        <dbReference type="EMBL" id="WWM68874.1"/>
    </source>
</evidence>